<protein>
    <submittedName>
        <fullName evidence="2">Uncharacterized protein</fullName>
    </submittedName>
</protein>
<evidence type="ECO:0000313" key="2">
    <source>
        <dbReference type="EMBL" id="KZL78612.1"/>
    </source>
</evidence>
<comment type="caution">
    <text evidence="2">The sequence shown here is derived from an EMBL/GenBank/DDBJ whole genome shotgun (WGS) entry which is preliminary data.</text>
</comment>
<accession>A0A166Z9J1</accession>
<dbReference type="AlphaFoldDB" id="A0A166Z9J1"/>
<dbReference type="EMBL" id="LFIV01000001">
    <property type="protein sequence ID" value="KZL78612.1"/>
    <property type="molecule type" value="Genomic_DNA"/>
</dbReference>
<feature type="compositionally biased region" description="Polar residues" evidence="1">
    <location>
        <begin position="271"/>
        <end position="284"/>
    </location>
</feature>
<reference evidence="2 3" key="1">
    <citation type="submission" date="2015-06" db="EMBL/GenBank/DDBJ databases">
        <title>Survival trade-offs in plant roots during colonization by closely related pathogenic and mutualistic fungi.</title>
        <authorList>
            <person name="Hacquard S."/>
            <person name="Kracher B."/>
            <person name="Hiruma K."/>
            <person name="Weinman A."/>
            <person name="Muench P."/>
            <person name="Garrido Oter R."/>
            <person name="Ver Loren van Themaat E."/>
            <person name="Dallerey J.-F."/>
            <person name="Damm U."/>
            <person name="Henrissat B."/>
            <person name="Lespinet O."/>
            <person name="Thon M."/>
            <person name="Kemen E."/>
            <person name="McHardy A.C."/>
            <person name="Schulze-Lefert P."/>
            <person name="O'Connell R.J."/>
        </authorList>
    </citation>
    <scope>NUCLEOTIDE SEQUENCE [LARGE SCALE GENOMIC DNA]</scope>
    <source>
        <strain evidence="2 3">0861</strain>
    </source>
</reference>
<sequence>MASDTQTKICLDIAVDHRIRRLFRPVPRYVTEPSTHVSRIEKEGRSLQLYRAEIQVTAQLAGPPVKGGIVVMLQQPRSNHPFERGLDAVINDCETLRALEDIFTVASRGTLNFRRDIAVVDLLPYVSGDPSDIDDTRLKNAFRTSTATVCDKRPDVLLCAGRIMMPFVRAKKVKGSAYMFENIGIGEQFGRIPKWPARAMVRHEGQRGFVAVPKVNGFHPSHAMNYHSHVSLLRQLLILIGAEACGMYRGDWDEFMWMDELRLRCQGYTSGGATRSTRSPTPMGSGQGEARRSTTKYIPEYLELYSQKLVDIKNCVSRLISTNQCYELLLDSDLSEKCNDASLILRQIHRLKERGWPKFVAEQNEAALREAAATTYRFVIDTYHFVKRPTKAAELPNDKPLVKTLRQNLDLIFKRITVVQPRREYDLDVGGAAAAFLELAVDIETLLLNLMLEKEAALYAQGEEDLLSGMLRGMTLAPAAVGASRS</sequence>
<gene>
    <name evidence="2" type="ORF">CT0861_08960</name>
</gene>
<dbReference type="Proteomes" id="UP000076552">
    <property type="component" value="Unassembled WGS sequence"/>
</dbReference>
<evidence type="ECO:0000313" key="3">
    <source>
        <dbReference type="Proteomes" id="UP000076552"/>
    </source>
</evidence>
<feature type="region of interest" description="Disordered" evidence="1">
    <location>
        <begin position="271"/>
        <end position="292"/>
    </location>
</feature>
<keyword evidence="3" id="KW-1185">Reference proteome</keyword>
<organism evidence="2 3">
    <name type="scientific">Colletotrichum tofieldiae</name>
    <dbReference type="NCBI Taxonomy" id="708197"/>
    <lineage>
        <taxon>Eukaryota</taxon>
        <taxon>Fungi</taxon>
        <taxon>Dikarya</taxon>
        <taxon>Ascomycota</taxon>
        <taxon>Pezizomycotina</taxon>
        <taxon>Sordariomycetes</taxon>
        <taxon>Hypocreomycetidae</taxon>
        <taxon>Glomerellales</taxon>
        <taxon>Glomerellaceae</taxon>
        <taxon>Colletotrichum</taxon>
        <taxon>Colletotrichum spaethianum species complex</taxon>
    </lineage>
</organism>
<proteinExistence type="predicted"/>
<name>A0A166Z9J1_9PEZI</name>
<evidence type="ECO:0000256" key="1">
    <source>
        <dbReference type="SAM" id="MobiDB-lite"/>
    </source>
</evidence>